<dbReference type="Gene3D" id="3.40.630.30">
    <property type="match status" value="1"/>
</dbReference>
<accession>Q1YYH1</accession>
<dbReference type="GO" id="GO:0016747">
    <property type="term" value="F:acyltransferase activity, transferring groups other than amino-acyl groups"/>
    <property type="evidence" value="ECO:0007669"/>
    <property type="project" value="InterPro"/>
</dbReference>
<dbReference type="HOGENOM" id="CLU_112329_1_1_6"/>
<evidence type="ECO:0000313" key="3">
    <source>
        <dbReference type="Proteomes" id="UP000003789"/>
    </source>
</evidence>
<dbReference type="EMBL" id="AAPH01000036">
    <property type="protein sequence ID" value="EAS41351.1"/>
    <property type="molecule type" value="Genomic_DNA"/>
</dbReference>
<dbReference type="Pfam" id="PF00583">
    <property type="entry name" value="Acetyltransf_1"/>
    <property type="match status" value="1"/>
</dbReference>
<dbReference type="SUPFAM" id="SSF55729">
    <property type="entry name" value="Acyl-CoA N-acyltransferases (Nat)"/>
    <property type="match status" value="1"/>
</dbReference>
<reference evidence="2 3" key="1">
    <citation type="submission" date="2006-03" db="EMBL/GenBank/DDBJ databases">
        <authorList>
            <person name="Bartlett D.H."/>
            <person name="Valle G."/>
            <person name="Lauro F.M."/>
            <person name="Vezzi A."/>
            <person name="Simonato F."/>
            <person name="Eloe E."/>
            <person name="Vitulo N."/>
            <person name="Stratton T.K."/>
            <person name="D'angelo M."/>
            <person name="Ferriera S."/>
            <person name="Johnson J."/>
            <person name="Kravitz S."/>
            <person name="Beeson K."/>
            <person name="Sutton G."/>
            <person name="Rogers Y."/>
            <person name="Friedman R."/>
            <person name="Frazier M."/>
            <person name="Venter J.C."/>
        </authorList>
    </citation>
    <scope>NUCLEOTIDE SEQUENCE [LARGE SCALE GENOMIC DNA]</scope>
    <source>
        <strain evidence="2 3">3TCK</strain>
    </source>
</reference>
<evidence type="ECO:0000313" key="2">
    <source>
        <dbReference type="EMBL" id="EAS41351.1"/>
    </source>
</evidence>
<name>Q1YYH1_9GAMM</name>
<organism evidence="2 3">
    <name type="scientific">Photobacterium profundum 3TCK</name>
    <dbReference type="NCBI Taxonomy" id="314280"/>
    <lineage>
        <taxon>Bacteria</taxon>
        <taxon>Pseudomonadati</taxon>
        <taxon>Pseudomonadota</taxon>
        <taxon>Gammaproteobacteria</taxon>
        <taxon>Vibrionales</taxon>
        <taxon>Vibrionaceae</taxon>
        <taxon>Photobacterium</taxon>
    </lineage>
</organism>
<protein>
    <recommendedName>
        <fullName evidence="1">N-acetyltransferase domain-containing protein</fullName>
    </recommendedName>
</protein>
<dbReference type="AlphaFoldDB" id="Q1YYH1"/>
<proteinExistence type="predicted"/>
<evidence type="ECO:0000259" key="1">
    <source>
        <dbReference type="Pfam" id="PF00583"/>
    </source>
</evidence>
<sequence length="174" mass="19761">MKLKAQSSKLNSHGELMMNIVKVDDSNAHVYANLYQGYGAEFSKIIDDKPDANGLFDIYPKLEGSVTGYLLYLDGVPAAITAIDEKPPRVYEICDFYVLPCFRKNKVGKRFISSLFERLGGSWEIKQVAGADHAISFWRDVVSDYTSDNYVEDVYEDHKWGTVTRQCFTHEKNA</sequence>
<feature type="domain" description="N-acetyltransferase" evidence="1">
    <location>
        <begin position="37"/>
        <end position="121"/>
    </location>
</feature>
<dbReference type="InterPro" id="IPR016181">
    <property type="entry name" value="Acyl_CoA_acyltransferase"/>
</dbReference>
<dbReference type="Proteomes" id="UP000003789">
    <property type="component" value="Unassembled WGS sequence"/>
</dbReference>
<comment type="caution">
    <text evidence="2">The sequence shown here is derived from an EMBL/GenBank/DDBJ whole genome shotgun (WGS) entry which is preliminary data.</text>
</comment>
<gene>
    <name evidence="2" type="ORF">P3TCK_07504</name>
</gene>
<dbReference type="InterPro" id="IPR000182">
    <property type="entry name" value="GNAT_dom"/>
</dbReference>